<gene>
    <name evidence="1" type="ORF">TGP89_306334</name>
</gene>
<dbReference type="VEuPathDB" id="ToxoDB:TGP89_306334"/>
<sequence>MAKQLTRAASAFGLVTISITACFICDRKRSGQNGSPAVLLSSAAQEAGAGWSEGISRDAGHKTSNFTSPLSTHLSAWNAARGVGHLLPPFDGLSLLFPPTAPKLFVDESGRKKFNLFELRGNSLQIPLKEWIDSFFELADTSLPGRLFIATTNLLNNATAVALNMTSAYGTVMDTQKALLRTSETVQPV</sequence>
<reference evidence="1 2" key="1">
    <citation type="submission" date="2014-03" db="EMBL/GenBank/DDBJ databases">
        <authorList>
            <person name="Sibley D."/>
            <person name="Venepally P."/>
            <person name="Karamycheva S."/>
            <person name="Hadjithomas M."/>
            <person name="Khan A."/>
            <person name="Brunk B."/>
            <person name="Roos D."/>
            <person name="Caler E."/>
            <person name="Lorenzi H."/>
        </authorList>
    </citation>
    <scope>NUCLEOTIDE SEQUENCE [LARGE SCALE GENOMIC DNA]</scope>
    <source>
        <strain evidence="2">p89</strain>
    </source>
</reference>
<dbReference type="Proteomes" id="UP000028828">
    <property type="component" value="Unassembled WGS sequence"/>
</dbReference>
<dbReference type="OrthoDB" id="10309153at2759"/>
<evidence type="ECO:0000313" key="1">
    <source>
        <dbReference type="EMBL" id="KFG30294.1"/>
    </source>
</evidence>
<accession>A0A086JDS6</accession>
<dbReference type="PROSITE" id="PS51257">
    <property type="entry name" value="PROKAR_LIPOPROTEIN"/>
    <property type="match status" value="1"/>
</dbReference>
<comment type="caution">
    <text evidence="1">The sequence shown here is derived from an EMBL/GenBank/DDBJ whole genome shotgun (WGS) entry which is preliminary data.</text>
</comment>
<protein>
    <submittedName>
        <fullName evidence="1">Uncharacterized protein</fullName>
    </submittedName>
</protein>
<dbReference type="AlphaFoldDB" id="A0A086JDS6"/>
<evidence type="ECO:0000313" key="2">
    <source>
        <dbReference type="Proteomes" id="UP000028828"/>
    </source>
</evidence>
<proteinExistence type="predicted"/>
<dbReference type="EMBL" id="AEYI02002077">
    <property type="protein sequence ID" value="KFG30294.1"/>
    <property type="molecule type" value="Genomic_DNA"/>
</dbReference>
<organism evidence="1 2">
    <name type="scientific">Toxoplasma gondii p89</name>
    <dbReference type="NCBI Taxonomy" id="943119"/>
    <lineage>
        <taxon>Eukaryota</taxon>
        <taxon>Sar</taxon>
        <taxon>Alveolata</taxon>
        <taxon>Apicomplexa</taxon>
        <taxon>Conoidasida</taxon>
        <taxon>Coccidia</taxon>
        <taxon>Eucoccidiorida</taxon>
        <taxon>Eimeriorina</taxon>
        <taxon>Sarcocystidae</taxon>
        <taxon>Toxoplasma</taxon>
    </lineage>
</organism>
<name>A0A086JDS6_TOXGO</name>